<accession>A0AAJ6AIB3</accession>
<dbReference type="InterPro" id="IPR027417">
    <property type="entry name" value="P-loop_NTPase"/>
</dbReference>
<dbReference type="PANTHER" id="PTHR22683">
    <property type="entry name" value="SPORULATION PROTEIN RELATED"/>
    <property type="match status" value="1"/>
</dbReference>
<dbReference type="GO" id="GO:0003677">
    <property type="term" value="F:DNA binding"/>
    <property type="evidence" value="ECO:0007669"/>
    <property type="project" value="InterPro"/>
</dbReference>
<evidence type="ECO:0000256" key="1">
    <source>
        <dbReference type="ARBA" id="ARBA00022741"/>
    </source>
</evidence>
<evidence type="ECO:0000256" key="2">
    <source>
        <dbReference type="ARBA" id="ARBA00022840"/>
    </source>
</evidence>
<keyword evidence="2" id="KW-0067">ATP-binding</keyword>
<evidence type="ECO:0000313" key="4">
    <source>
        <dbReference type="EMBL" id="WGH93800.1"/>
    </source>
</evidence>
<dbReference type="InterPro" id="IPR002543">
    <property type="entry name" value="FtsK_dom"/>
</dbReference>
<dbReference type="Proteomes" id="UP001224674">
    <property type="component" value="Chromosome"/>
</dbReference>
<dbReference type="RefSeq" id="WP_279675115.1">
    <property type="nucleotide sequence ID" value="NZ_CP122566.1"/>
</dbReference>
<dbReference type="PANTHER" id="PTHR22683:SF41">
    <property type="entry name" value="DNA TRANSLOCASE FTSK"/>
    <property type="match status" value="1"/>
</dbReference>
<protein>
    <submittedName>
        <fullName evidence="4">FtsK/SpoIIIE domain-containing protein</fullName>
    </submittedName>
</protein>
<dbReference type="Gene3D" id="3.40.50.300">
    <property type="entry name" value="P-loop containing nucleotide triphosphate hydrolases"/>
    <property type="match status" value="1"/>
</dbReference>
<sequence length="474" mass="52128">MNITTRIAHLRQSIGSLAGQAHVAQTDAEKRISANRAEASEQLQHAIQDAEAVYRSGEISATASRENAVARLLSELRKADPSSRVRDIPENAGVRAPNPLTRVGTIHGQRGDEAPLSIPLIDSSGVVISSTQQTRELALQLVRSVVADVVSQIPALHLRLSLFDPNVSSELADFGPLKDARPQTAPKPMSEVHELRQRLGEIFAHVQETASMLKQVQSPSLSEYWKTLDTPEGEYHVLVLLDYPAGLDKEGAQRLAKFSHVANKGAFLIVLRTLDHDMDEDLVTADEKILSGCEHVIVHPHSIEIAGYPPSDRFQTHISYDSTAVRDVVKDAVRTAREAKGPVIPLQSVLRDSDVEFWQSSAIDGLETVIGRYQNEPLIVRLRGASPPIANMLIGGAVGQGKSNLLLNIVYGLTYAYPPEELELYLLDFKEGLEFKKFGPDKNGENWLPHASLLSLHTRQEDGLIALRNIQQRV</sequence>
<keyword evidence="5" id="KW-1185">Reference proteome</keyword>
<dbReference type="EMBL" id="CP122566">
    <property type="protein sequence ID" value="WGH93800.1"/>
    <property type="molecule type" value="Genomic_DNA"/>
</dbReference>
<proteinExistence type="predicted"/>
<reference evidence="4 5" key="1">
    <citation type="submission" date="2023-03" db="EMBL/GenBank/DDBJ databases">
        <title>Complete genome sequences of several Auritidibacter ignavus strains isolated from ear infections.</title>
        <authorList>
            <person name="Baehr T."/>
            <person name="Baumhoegger A.M."/>
        </authorList>
    </citation>
    <scope>NUCLEOTIDE SEQUENCE [LARGE SCALE GENOMIC DNA]</scope>
    <source>
        <strain evidence="4 5">BABAE-6</strain>
    </source>
</reference>
<gene>
    <name evidence="4" type="ORF">QDX21_03100</name>
</gene>
<dbReference type="AlphaFoldDB" id="A0AAJ6AIB3"/>
<evidence type="ECO:0000259" key="3">
    <source>
        <dbReference type="Pfam" id="PF01580"/>
    </source>
</evidence>
<keyword evidence="1" id="KW-0547">Nucleotide-binding</keyword>
<name>A0AAJ6AIB3_9MICC</name>
<organism evidence="4 5">
    <name type="scientific">Auritidibacter ignavus</name>
    <dbReference type="NCBI Taxonomy" id="678932"/>
    <lineage>
        <taxon>Bacteria</taxon>
        <taxon>Bacillati</taxon>
        <taxon>Actinomycetota</taxon>
        <taxon>Actinomycetes</taxon>
        <taxon>Micrococcales</taxon>
        <taxon>Micrococcaceae</taxon>
        <taxon>Auritidibacter</taxon>
    </lineage>
</organism>
<dbReference type="GO" id="GO:0005524">
    <property type="term" value="F:ATP binding"/>
    <property type="evidence" value="ECO:0007669"/>
    <property type="project" value="UniProtKB-KW"/>
</dbReference>
<evidence type="ECO:0000313" key="5">
    <source>
        <dbReference type="Proteomes" id="UP001224674"/>
    </source>
</evidence>
<dbReference type="Pfam" id="PF01580">
    <property type="entry name" value="FtsK_SpoIIIE"/>
    <property type="match status" value="1"/>
</dbReference>
<dbReference type="InterPro" id="IPR050206">
    <property type="entry name" value="FtsK/SpoIIIE/SftA"/>
</dbReference>
<feature type="domain" description="FtsK" evidence="3">
    <location>
        <begin position="374"/>
        <end position="437"/>
    </location>
</feature>